<dbReference type="InterPro" id="IPR013381">
    <property type="entry name" value="CRISPR-assoc_prot_Cse1"/>
</dbReference>
<dbReference type="CDD" id="cd09729">
    <property type="entry name" value="Cse1_I-E"/>
    <property type="match status" value="1"/>
</dbReference>
<dbReference type="PATRIC" id="fig|518635.17.peg.1255"/>
<dbReference type="EMBL" id="ABYS02000009">
    <property type="protein sequence ID" value="EEP20787.1"/>
    <property type="molecule type" value="Genomic_DNA"/>
</dbReference>
<dbReference type="NCBIfam" id="TIGR02547">
    <property type="entry name" value="casA_cse1"/>
    <property type="match status" value="1"/>
</dbReference>
<dbReference type="HOGENOM" id="CLU_034285_0_0_11"/>
<dbReference type="KEGG" id="bang:BBAG_1190"/>
<dbReference type="Pfam" id="PF09481">
    <property type="entry name" value="CRISPR_Cse1"/>
    <property type="match status" value="1"/>
</dbReference>
<protein>
    <submittedName>
        <fullName evidence="2">CRISPR system CASCADE complex protein CasA</fullName>
    </submittedName>
</protein>
<feature type="region of interest" description="Disordered" evidence="1">
    <location>
        <begin position="553"/>
        <end position="573"/>
    </location>
</feature>
<accession>C4FG91</accession>
<comment type="caution">
    <text evidence="2">The sequence shown here is derived from an EMBL/GenBank/DDBJ whole genome shotgun (WGS) entry which is preliminary data.</text>
</comment>
<reference evidence="2" key="1">
    <citation type="submission" date="2009-04" db="EMBL/GenBank/DDBJ databases">
        <authorList>
            <person name="Weinstock G."/>
            <person name="Sodergren E."/>
            <person name="Clifton S."/>
            <person name="Fulton L."/>
            <person name="Fulton B."/>
            <person name="Courtney L."/>
            <person name="Fronick C."/>
            <person name="Harrison M."/>
            <person name="Strong C."/>
            <person name="Farmer C."/>
            <person name="Delahaunty K."/>
            <person name="Markovic C."/>
            <person name="Hall O."/>
            <person name="Minx P."/>
            <person name="Tomlinson C."/>
            <person name="Mitreva M."/>
            <person name="Nelson J."/>
            <person name="Hou S."/>
            <person name="Wollam A."/>
            <person name="Pepin K.H."/>
            <person name="Johnson M."/>
            <person name="Bhonagiri V."/>
            <person name="Nash W.E."/>
            <person name="Warren W."/>
            <person name="Chinwalla A."/>
            <person name="Mardis E.R."/>
            <person name="Wilson R.K."/>
        </authorList>
    </citation>
    <scope>NUCLEOTIDE SEQUENCE [LARGE SCALE GENOMIC DNA]</scope>
    <source>
        <strain evidence="2">DSM 20098</strain>
    </source>
</reference>
<organism evidence="2 3">
    <name type="scientific">Bifidobacterium angulatum DSM 20098 = JCM 7096</name>
    <dbReference type="NCBI Taxonomy" id="518635"/>
    <lineage>
        <taxon>Bacteria</taxon>
        <taxon>Bacillati</taxon>
        <taxon>Actinomycetota</taxon>
        <taxon>Actinomycetes</taxon>
        <taxon>Bifidobacteriales</taxon>
        <taxon>Bifidobacteriaceae</taxon>
        <taxon>Bifidobacterium</taxon>
    </lineage>
</organism>
<gene>
    <name evidence="2" type="primary">casA</name>
    <name evidence="2" type="ORF">BIFANG_03357</name>
</gene>
<sequence>MADNIFSLLDEPWVQVVYRDGHPGEISLRQIFSDAPDIKELSGDIPQQKLPLIRLFLAILYRAYRVVGVNEEQMRELWKEIFSSKHFDMDIVSRYLDKWEDRFFLIGERPFFQIPDLEYVGAKPYSPVSEMIADVPKPDKYLFSMRSMEETDSISFAEASRWLVFMQAYDIAGIKTPVKGNTYVKGGKVYSPKGMSTGWLGAIGGLYAEGRNLFETLMLNWVLYDTKYDSERYRLFGNERDVPVWEQNNIPSPDLDNQSTFAGPVQAMTWQSRRLRLVPNEDVTRIVGVVYCYGDVVSPDDTDGFEKMTAWRSIPQQKKGLPTHKPVMHDASKALWRGLEPILCVKDDDDCRPGLIRWLEEIRTEIFDSEDHVLNLVTIHAQGMVYGSQSSVFETGIDDTLSLNTIMFRHDYDGIAAVIDVAKSADNAVQALTQFIRNLQMSAGDKGKSAKVENRIEERIRESAYTELDRLCRDELAAFDKSKDFIKYSNDWKDKIHRRLLEMERDYLDQSSVPVFDEHEFDNKRKSHTSNMMKATRAQLSFQSKLNRELGSLKRESSVHSDKGASDYDVIHI</sequence>
<dbReference type="AlphaFoldDB" id="C4FG91"/>
<dbReference type="eggNOG" id="COG1203">
    <property type="taxonomic scope" value="Bacteria"/>
</dbReference>
<evidence type="ECO:0000313" key="3">
    <source>
        <dbReference type="Proteomes" id="UP000006408"/>
    </source>
</evidence>
<keyword evidence="3" id="KW-1185">Reference proteome</keyword>
<dbReference type="Gene3D" id="1.10.132.100">
    <property type="match status" value="1"/>
</dbReference>
<dbReference type="GeneID" id="42865514"/>
<proteinExistence type="predicted"/>
<evidence type="ECO:0000313" key="2">
    <source>
        <dbReference type="EMBL" id="EEP20787.1"/>
    </source>
</evidence>
<name>C4FG91_9BIFI</name>
<evidence type="ECO:0000256" key="1">
    <source>
        <dbReference type="SAM" id="MobiDB-lite"/>
    </source>
</evidence>
<dbReference type="Proteomes" id="UP000006408">
    <property type="component" value="Unassembled WGS sequence"/>
</dbReference>
<dbReference type="RefSeq" id="WP_003827012.1">
    <property type="nucleotide sequence ID" value="NZ_AP012322.1"/>
</dbReference>